<dbReference type="KEGG" id="rpc:RPC_4182"/>
<keyword evidence="1" id="KW-0812">Transmembrane</keyword>
<name>Q20YS9_RHOPB</name>
<accession>Q20YS9</accession>
<organism evidence="2">
    <name type="scientific">Rhodopseudomonas palustris (strain BisB18)</name>
    <dbReference type="NCBI Taxonomy" id="316056"/>
    <lineage>
        <taxon>Bacteria</taxon>
        <taxon>Pseudomonadati</taxon>
        <taxon>Pseudomonadota</taxon>
        <taxon>Alphaproteobacteria</taxon>
        <taxon>Hyphomicrobiales</taxon>
        <taxon>Nitrobacteraceae</taxon>
        <taxon>Rhodopseudomonas</taxon>
    </lineage>
</organism>
<keyword evidence="1" id="KW-1133">Transmembrane helix</keyword>
<feature type="transmembrane region" description="Helical" evidence="1">
    <location>
        <begin position="178"/>
        <end position="204"/>
    </location>
</feature>
<sequence>MQFATEFEVTTPAHWSRTVARWPVALAALAVLLTVAAKLFMVFTPSEMDSFWIYSWAVNLVDHGIRADRFFYPDDPVGGTHVFQMIPTALVAAIYLVTGHSSTTILLANLLWLSIVFGALYCFLRSDFAWPPVAALTASAVLCLMEPVLRDIVSLRAESISLAMTLIALLLVRRRRLVWLAGVLAVLAVEAHATGVVGATFIALRALRDRPSLERFAALAAGGVGGLLVVWALHPDILSLRWLHALGERQGSNGIRSPLAAYFWFAQYKRHLPELAGLGLGAWLMLRSCGWRGIWSHASEYLLQALIAVCLLELLGRGSYLYVIWIFVPLYFAALRVFPLALAPLLAFHLLNYLALAVHLGGYSHAGLASVLRSMATPQTIVMGQNPVLMGAPTPDQFVWLPDSAGLPPQILATSRPVLVVSRVVRPEVQIDRKFGEFYIGWLRGKPSP</sequence>
<dbReference type="RefSeq" id="WP_011474588.1">
    <property type="nucleotide sequence ID" value="NC_007925.1"/>
</dbReference>
<reference evidence="2" key="1">
    <citation type="submission" date="2006-03" db="EMBL/GenBank/DDBJ databases">
        <title>Complete sequence of Rhodopseudomonas palustris BisB18.</title>
        <authorList>
            <consortium name="US DOE Joint Genome Institute"/>
            <person name="Copeland A."/>
            <person name="Lucas S."/>
            <person name="Lapidus A."/>
            <person name="Barry K."/>
            <person name="Detter J.C."/>
            <person name="Glavina del Rio T."/>
            <person name="Hammon N."/>
            <person name="Israni S."/>
            <person name="Dalin E."/>
            <person name="Tice H."/>
            <person name="Pitluck S."/>
            <person name="Chain P."/>
            <person name="Malfatti S."/>
            <person name="Shin M."/>
            <person name="Vergez L."/>
            <person name="Schmutz J."/>
            <person name="Larimer F."/>
            <person name="Land M."/>
            <person name="Hauser L."/>
            <person name="Pelletier D.A."/>
            <person name="Kyrpides N."/>
            <person name="Anderson I."/>
            <person name="Oda Y."/>
            <person name="Harwood C.S."/>
            <person name="Richardson P."/>
        </authorList>
    </citation>
    <scope>NUCLEOTIDE SEQUENCE [LARGE SCALE GENOMIC DNA]</scope>
    <source>
        <strain evidence="2">BisB18</strain>
    </source>
</reference>
<evidence type="ECO:0000313" key="2">
    <source>
        <dbReference type="EMBL" id="ABD89707.1"/>
    </source>
</evidence>
<feature type="transmembrane region" description="Helical" evidence="1">
    <location>
        <begin position="322"/>
        <end position="347"/>
    </location>
</feature>
<feature type="transmembrane region" description="Helical" evidence="1">
    <location>
        <begin position="216"/>
        <end position="234"/>
    </location>
</feature>
<dbReference type="AlphaFoldDB" id="Q20YS9"/>
<dbReference type="HOGENOM" id="CLU_609536_0_0_5"/>
<feature type="transmembrane region" description="Helical" evidence="1">
    <location>
        <begin position="155"/>
        <end position="172"/>
    </location>
</feature>
<gene>
    <name evidence="2" type="ordered locus">RPC_4182</name>
</gene>
<evidence type="ECO:0008006" key="3">
    <source>
        <dbReference type="Google" id="ProtNLM"/>
    </source>
</evidence>
<feature type="transmembrane region" description="Helical" evidence="1">
    <location>
        <begin position="353"/>
        <end position="372"/>
    </location>
</feature>
<evidence type="ECO:0000256" key="1">
    <source>
        <dbReference type="SAM" id="Phobius"/>
    </source>
</evidence>
<feature type="transmembrane region" description="Helical" evidence="1">
    <location>
        <begin position="105"/>
        <end position="124"/>
    </location>
</feature>
<feature type="transmembrane region" description="Helical" evidence="1">
    <location>
        <begin position="24"/>
        <end position="43"/>
    </location>
</feature>
<dbReference type="STRING" id="316056.RPC_4182"/>
<protein>
    <recommendedName>
        <fullName evidence="3">Glycosyltransferase RgtA/B/C/D-like domain-containing protein</fullName>
    </recommendedName>
</protein>
<dbReference type="EMBL" id="CP000301">
    <property type="protein sequence ID" value="ABD89707.1"/>
    <property type="molecule type" value="Genomic_DNA"/>
</dbReference>
<feature type="transmembrane region" description="Helical" evidence="1">
    <location>
        <begin position="81"/>
        <end position="98"/>
    </location>
</feature>
<proteinExistence type="predicted"/>
<keyword evidence="1" id="KW-0472">Membrane</keyword>